<accession>A0A401UM55</accession>
<gene>
    <name evidence="3" type="ORF">Ctaglu_22140</name>
</gene>
<comment type="caution">
    <text evidence="3">The sequence shown here is derived from an EMBL/GenBank/DDBJ whole genome shotgun (WGS) entry which is preliminary data.</text>
</comment>
<evidence type="ECO:0000313" key="4">
    <source>
        <dbReference type="Proteomes" id="UP000287872"/>
    </source>
</evidence>
<evidence type="ECO:0000259" key="2">
    <source>
        <dbReference type="Pfam" id="PF17482"/>
    </source>
</evidence>
<comment type="similarity">
    <text evidence="1">Belongs to the myoviridae tail sheath protein family.</text>
</comment>
<name>A0A401UM55_9CLOT</name>
<evidence type="ECO:0000313" key="3">
    <source>
        <dbReference type="EMBL" id="GCD10591.1"/>
    </source>
</evidence>
<dbReference type="Gene3D" id="3.40.50.11790">
    <property type="match status" value="1"/>
</dbReference>
<proteinExistence type="inferred from homology"/>
<reference evidence="3 4" key="1">
    <citation type="submission" date="2018-11" db="EMBL/GenBank/DDBJ databases">
        <title>Genome sequencing and assembly of Clostridium tagluense strain A121.</title>
        <authorList>
            <person name="Murakami T."/>
            <person name="Segawa T."/>
            <person name="Shcherbakova V.A."/>
            <person name="Mori H."/>
            <person name="Yoshimura Y."/>
        </authorList>
    </citation>
    <scope>NUCLEOTIDE SEQUENCE [LARGE SCALE GENOMIC DNA]</scope>
    <source>
        <strain evidence="3 4">A121</strain>
    </source>
</reference>
<evidence type="ECO:0000256" key="1">
    <source>
        <dbReference type="ARBA" id="ARBA00008005"/>
    </source>
</evidence>
<dbReference type="RefSeq" id="WP_125001491.1">
    <property type="nucleotide sequence ID" value="NZ_BHYK01000011.1"/>
</dbReference>
<dbReference type="Pfam" id="PF17482">
    <property type="entry name" value="Phage_sheath_1C"/>
    <property type="match status" value="1"/>
</dbReference>
<sequence length="364" mass="40480">MATTNTQPNISVIFKQLAKSAVKRGTRGKVGFIIFDDTNKTFINKTYKTSTEAEKDSALYTVENLQFIKDCFLGAPASVTVIRIDKTLGKITDALVIAKSLKLDWTGTASDSVTDQAAVATFIKEQELLNKQFKGIVFNNSADVKHVVNFVNSKVTFTDDTRGEKTGNEYIPSLLGVFAGLPLSRSATYLKLNNLKYVVEETDIDTSIQAGKLCLFNDDIGVVKISTAVNSLTTIDTINTEIMSKIEVVEIMDLIIKDVTTTYKNDYVGQFKNKTDYQFLFIGAVNGYFKGLTKEDVLDGLYENKSEIDIVAQRDAYIASGKTEAETWDDEQVIAKAFKNKMFMIADVKFLEGMENLRFAITIF</sequence>
<dbReference type="InterPro" id="IPR020287">
    <property type="entry name" value="Tail_sheath_C"/>
</dbReference>
<feature type="domain" description="Tail sheath protein C-terminal" evidence="2">
    <location>
        <begin position="240"/>
        <end position="363"/>
    </location>
</feature>
<keyword evidence="4" id="KW-1185">Reference proteome</keyword>
<protein>
    <recommendedName>
        <fullName evidence="2">Tail sheath protein C-terminal domain-containing protein</fullName>
    </recommendedName>
</protein>
<dbReference type="Proteomes" id="UP000287872">
    <property type="component" value="Unassembled WGS sequence"/>
</dbReference>
<dbReference type="EMBL" id="BHYK01000011">
    <property type="protein sequence ID" value="GCD10591.1"/>
    <property type="molecule type" value="Genomic_DNA"/>
</dbReference>
<dbReference type="Gene3D" id="3.30.1370.220">
    <property type="match status" value="1"/>
</dbReference>
<organism evidence="3 4">
    <name type="scientific">Clostridium tagluense</name>
    <dbReference type="NCBI Taxonomy" id="360422"/>
    <lineage>
        <taxon>Bacteria</taxon>
        <taxon>Bacillati</taxon>
        <taxon>Bacillota</taxon>
        <taxon>Clostridia</taxon>
        <taxon>Eubacteriales</taxon>
        <taxon>Clostridiaceae</taxon>
        <taxon>Clostridium</taxon>
    </lineage>
</organism>
<dbReference type="AlphaFoldDB" id="A0A401UM55"/>
<dbReference type="OrthoDB" id="89060at2"/>